<accession>V6TY39</accession>
<evidence type="ECO:0000313" key="2">
    <source>
        <dbReference type="EMBL" id="ESU41925.1"/>
    </source>
</evidence>
<keyword evidence="1" id="KW-1133">Transmembrane helix</keyword>
<dbReference type="VEuPathDB" id="GiardiaDB:DHA2_151845"/>
<reference evidence="3" key="1">
    <citation type="submission" date="2012-02" db="EMBL/GenBank/DDBJ databases">
        <title>Genome sequencing of Giardia lamblia Genotypes A2 and B isolates (DH and GS) and comparative analysis with the genomes of Genotypes A1 and E (WB and Pig).</title>
        <authorList>
            <person name="Adam R."/>
            <person name="Dahlstrom E."/>
            <person name="Martens C."/>
            <person name="Bruno D."/>
            <person name="Barbian K."/>
            <person name="Porcella S.F."/>
            <person name="Nash T."/>
        </authorList>
    </citation>
    <scope>NUCLEOTIDE SEQUENCE</scope>
    <source>
        <strain evidence="3">GS</strain>
    </source>
</reference>
<gene>
    <name evidence="2" type="ORF">GSB_152963</name>
</gene>
<dbReference type="AlphaFoldDB" id="V6TY39"/>
<dbReference type="Proteomes" id="UP000018040">
    <property type="component" value="Unassembled WGS sequence"/>
</dbReference>
<organism evidence="2 3">
    <name type="scientific">Giardia intestinalis</name>
    <name type="common">Giardia lamblia</name>
    <dbReference type="NCBI Taxonomy" id="5741"/>
    <lineage>
        <taxon>Eukaryota</taxon>
        <taxon>Metamonada</taxon>
        <taxon>Diplomonadida</taxon>
        <taxon>Hexamitidae</taxon>
        <taxon>Giardiinae</taxon>
        <taxon>Giardia</taxon>
    </lineage>
</organism>
<comment type="caution">
    <text evidence="2">The sequence shown here is derived from an EMBL/GenBank/DDBJ whole genome shotgun (WGS) entry which is preliminary data.</text>
</comment>
<sequence length="675" mass="72357">AQRVGVRCESCTHAGLLPFARQPLLRAVAVPPGFAGPIPLRLPGDLFLGAVVTRTRAGHALSVFVNPAFAQGQSGLARDRRFVLYAPPGSELRAQPGSRAAELTYLRYRKVQAYLEHPATAREAASFGAPRFVFYFDGAVLRPDIRERFNAISFDTEMIVVNPSLPTTNQSTAPLRPHASTLHYHEPETIDFTFKIGNTKKQTLAEQTDASASPRSISRPPLSALSLHKSSQLVGESTPYQQIKTVRPRPDFVQAEKPSCANEFREHMGIYILIIVLAIIVLVLFILVIVLYSRLVNLTVRNLLVTNLTSIGTATRLDIPDPLQFTCPNGIQDANAVRYCEQIPPDSTIGLYAPTVRTGTFNSKQYNVTNLYYSNVFLLNFTQTSPLNVSELTAQHIMANDVSYSTELIQDGTAEFRTGQVSVQDFRNANFTNTTLGFSVTSLSALHVQGISSPSSVTPATTGAVTATQVLLAQRDSSTPVTTFSITGDVNVSSLVGGSTTTGQQALAWTFQNVSASRLVTTPIVTTVKTINGMDTPVTLDINLNNSLTTETLTFSQLGAQTSVQVSAEFTITNASVFNCTTHLLTIPSPTATPPNTGTGLYIKSLSDKGLPSLNALNVGSLRIDSGGICNAGEPATSTTRTCMLSSTGSSDIGSISATTVTSTGQLTSTFCQCT</sequence>
<dbReference type="EMBL" id="AHHH01000104">
    <property type="protein sequence ID" value="ESU41925.1"/>
    <property type="molecule type" value="Genomic_DNA"/>
</dbReference>
<dbReference type="OrthoDB" id="10423762at2759"/>
<keyword evidence="1" id="KW-0812">Transmembrane</keyword>
<dbReference type="VEuPathDB" id="GiardiaDB:QR46_0801"/>
<protein>
    <submittedName>
        <fullName evidence="2">Chromosome segregation ATPase</fullName>
    </submittedName>
</protein>
<evidence type="ECO:0000256" key="1">
    <source>
        <dbReference type="SAM" id="Phobius"/>
    </source>
</evidence>
<proteinExistence type="predicted"/>
<dbReference type="VEuPathDB" id="GiardiaDB:GL50803_00114636"/>
<reference evidence="2 3" key="2">
    <citation type="journal article" date="2013" name="Genome Biol. Evol.">
        <title>Genome sequencing of Giardia lamblia genotypes A2 and B isolates (DH and GS) and comparative analysis with the genomes of genotypes A1 and E (WB and Pig).</title>
        <authorList>
            <person name="Adam R.D."/>
            <person name="Dahlstrom E.W."/>
            <person name="Martens C.A."/>
            <person name="Bruno D.P."/>
            <person name="Barbian K.D."/>
            <person name="Ricklefs S.M."/>
            <person name="Hernandez M.M."/>
            <person name="Narla N.P."/>
            <person name="Patel R.B."/>
            <person name="Porcella S.F."/>
            <person name="Nash T.E."/>
        </authorList>
    </citation>
    <scope>NUCLEOTIDE SEQUENCE [LARGE SCALE GENOMIC DNA]</scope>
    <source>
        <strain evidence="2 3">GS</strain>
    </source>
</reference>
<feature type="transmembrane region" description="Helical" evidence="1">
    <location>
        <begin position="268"/>
        <end position="292"/>
    </location>
</feature>
<keyword evidence="1" id="KW-0472">Membrane</keyword>
<dbReference type="VEuPathDB" id="GiardiaDB:GL50581_172"/>
<name>V6TY39_GIAIN</name>
<evidence type="ECO:0000313" key="3">
    <source>
        <dbReference type="Proteomes" id="UP000018040"/>
    </source>
</evidence>
<feature type="non-terminal residue" evidence="2">
    <location>
        <position position="1"/>
    </location>
</feature>